<accession>A0ABW5WHI8</accession>
<reference evidence="3" key="1">
    <citation type="journal article" date="2019" name="Int. J. Syst. Evol. Microbiol.">
        <title>The Global Catalogue of Microorganisms (GCM) 10K type strain sequencing project: providing services to taxonomists for standard genome sequencing and annotation.</title>
        <authorList>
            <consortium name="The Broad Institute Genomics Platform"/>
            <consortium name="The Broad Institute Genome Sequencing Center for Infectious Disease"/>
            <person name="Wu L."/>
            <person name="Ma J."/>
        </authorList>
    </citation>
    <scope>NUCLEOTIDE SEQUENCE [LARGE SCALE GENOMIC DNA]</scope>
    <source>
        <strain evidence="3">IBRC-M 10906</strain>
    </source>
</reference>
<evidence type="ECO:0000313" key="3">
    <source>
        <dbReference type="Proteomes" id="UP001597478"/>
    </source>
</evidence>
<evidence type="ECO:0000313" key="2">
    <source>
        <dbReference type="EMBL" id="MFD2803184.1"/>
    </source>
</evidence>
<proteinExistence type="predicted"/>
<protein>
    <recommendedName>
        <fullName evidence="4">DUF4352 domain-containing protein</fullName>
    </recommendedName>
</protein>
<dbReference type="EMBL" id="JBHUOF010000049">
    <property type="protein sequence ID" value="MFD2803184.1"/>
    <property type="molecule type" value="Genomic_DNA"/>
</dbReference>
<keyword evidence="3" id="KW-1185">Reference proteome</keyword>
<evidence type="ECO:0008006" key="4">
    <source>
        <dbReference type="Google" id="ProtNLM"/>
    </source>
</evidence>
<dbReference type="Proteomes" id="UP001597478">
    <property type="component" value="Unassembled WGS sequence"/>
</dbReference>
<feature type="compositionally biased region" description="Low complexity" evidence="1">
    <location>
        <begin position="18"/>
        <end position="46"/>
    </location>
</feature>
<evidence type="ECO:0000256" key="1">
    <source>
        <dbReference type="SAM" id="MobiDB-lite"/>
    </source>
</evidence>
<organism evidence="2 3">
    <name type="scientific">Prauserella oleivorans</name>
    <dbReference type="NCBI Taxonomy" id="1478153"/>
    <lineage>
        <taxon>Bacteria</taxon>
        <taxon>Bacillati</taxon>
        <taxon>Actinomycetota</taxon>
        <taxon>Actinomycetes</taxon>
        <taxon>Pseudonocardiales</taxon>
        <taxon>Pseudonocardiaceae</taxon>
        <taxon>Prauserella</taxon>
    </lineage>
</organism>
<gene>
    <name evidence="2" type="ORF">ACFS2C_27720</name>
</gene>
<name>A0ABW5WHI8_9PSEU</name>
<comment type="caution">
    <text evidence="2">The sequence shown here is derived from an EMBL/GenBank/DDBJ whole genome shotgun (WGS) entry which is preliminary data.</text>
</comment>
<dbReference type="RefSeq" id="WP_377394769.1">
    <property type="nucleotide sequence ID" value="NZ_JBHSAN010000054.1"/>
</dbReference>
<feature type="region of interest" description="Disordered" evidence="1">
    <location>
        <begin position="1"/>
        <end position="70"/>
    </location>
</feature>
<sequence>MAALAVGLSACGSEEETATAATSEPPATTASSETSAAEPSEPSTPAGDIGPAKATAPGTELEVGETATVPFEYTSDKTGTIAITVTAIEQGQESGLAEFGERAKGLVPYFIKYKIENVGGTDLSYANLDLRAVTADGRSTGVVIAGDVPGKCESETADKDFTTAGATFETCNLQASRAGVEVTGAEFDEGDEYSDNPVVWTK</sequence>